<sequence length="918" mass="96667">MIALPATRAAGLVVALAAVTALGASPTLADTSAPSPTPPAHGNLAQAGLLARSLGERVEATDLTTESEQFFANPDGTTTAELHTQPVRARSGGTWVDLDLTLKVGADGLVRPRAGALDVAFSGGGSAPLATIRRNGTSSALSWTGTLPTPILVGPSATYPEVLPGVDVVVTAVPDGYREVVVVKDRKAASNPAVRQLRLGLDITHGRTAPMDDGGYTVVGDNGAEVFTSSRATMWDSRGNAAPQGPRGGGQDGRAVGPLDNDHVRPVAQGVTARAIALTPDASMLDSADTVYPVYIDPTKSAAQYSRAMIDAAYPDQEYYNWSGDQGSGYQNFSGWSRKRLFFRFTTPSGVSKTHILKATMTAYETYASQCNSETVEAWRTGAFSSSTNWTNGSSVSSTGDWQAKLTTISTAAGRSDCYSAGRSYDFNVTTGVATYAAAGAPAMYFGLKATDETDPLAWRRFRSDVKLSIEYNTKPSTPAASGMKTTSPSTTCVTGSARPVVNDPTPVLVARLNDVDNDSVYGQFDVFDITNTTSTPNIQKTSVTKTANADFSPSTAFTLTNLKTYKWRVRTWDGHDWSSYSPFCELTIDTSAPTPPVIQDPGTIAMATPVTFTVTLPTDAKSAKWSLNIDAPVTALDMTTRQFTITPSATGPQVVRAWAYDAAGNVSPKDAFTFVVDGAKPADRWALNEGAGSTADSKVRTNPFTLSGGFAWIVGEKDQVCTPEDPADCVTVVDRALDLSPGVVATTGSATTNVKTANNFTVMAKVRPEATTTRQVILQEAASTTASAFYLGVNKVTANSLGTFDVEWVFGMPNPSGGEKVLTWTEINVQPGEWKHVAGRYEAATHTLDLVVDGVEQATGALPATTSSLAGTSAVQLGRVYLNGAASAAWSGDVDEVVSLDGWGDDDLIYTYASIEP</sequence>
<proteinExistence type="predicted"/>
<gene>
    <name evidence="3" type="ORF">N865_11875</name>
</gene>
<evidence type="ECO:0000256" key="2">
    <source>
        <dbReference type="SAM" id="SignalP"/>
    </source>
</evidence>
<evidence type="ECO:0000313" key="3">
    <source>
        <dbReference type="EMBL" id="EWT01044.1"/>
    </source>
</evidence>
<feature type="compositionally biased region" description="Polar residues" evidence="1">
    <location>
        <begin position="477"/>
        <end position="495"/>
    </location>
</feature>
<feature type="region of interest" description="Disordered" evidence="1">
    <location>
        <begin position="477"/>
        <end position="498"/>
    </location>
</feature>
<organism evidence="3 4">
    <name type="scientific">Intrasporangium oryzae NRRL B-24470</name>
    <dbReference type="NCBI Taxonomy" id="1386089"/>
    <lineage>
        <taxon>Bacteria</taxon>
        <taxon>Bacillati</taxon>
        <taxon>Actinomycetota</taxon>
        <taxon>Actinomycetes</taxon>
        <taxon>Micrococcales</taxon>
        <taxon>Intrasporangiaceae</taxon>
        <taxon>Intrasporangium</taxon>
    </lineage>
</organism>
<dbReference type="Proteomes" id="UP000019489">
    <property type="component" value="Unassembled WGS sequence"/>
</dbReference>
<accession>W9GB21</accession>
<dbReference type="AlphaFoldDB" id="W9GB21"/>
<dbReference type="PATRIC" id="fig|1386089.3.peg.2710"/>
<dbReference type="EMBL" id="AWSA01000029">
    <property type="protein sequence ID" value="EWT01044.1"/>
    <property type="molecule type" value="Genomic_DNA"/>
</dbReference>
<dbReference type="OrthoDB" id="3751446at2"/>
<feature type="chain" id="PRO_5004924246" description="LamG-like jellyroll fold domain-containing protein" evidence="2">
    <location>
        <begin position="30"/>
        <end position="918"/>
    </location>
</feature>
<keyword evidence="4" id="KW-1185">Reference proteome</keyword>
<reference evidence="3 4" key="1">
    <citation type="submission" date="2013-08" db="EMBL/GenBank/DDBJ databases">
        <title>Intrasporangium oryzae NRRL B-24470.</title>
        <authorList>
            <person name="Liu H."/>
            <person name="Wang G."/>
        </authorList>
    </citation>
    <scope>NUCLEOTIDE SEQUENCE [LARGE SCALE GENOMIC DNA]</scope>
    <source>
        <strain evidence="3 4">NRRL B-24470</strain>
    </source>
</reference>
<feature type="signal peptide" evidence="2">
    <location>
        <begin position="1"/>
        <end position="29"/>
    </location>
</feature>
<dbReference type="eggNOG" id="COG3209">
    <property type="taxonomic scope" value="Bacteria"/>
</dbReference>
<dbReference type="RefSeq" id="WP_034806947.1">
    <property type="nucleotide sequence ID" value="NZ_AWSA01000029.1"/>
</dbReference>
<protein>
    <recommendedName>
        <fullName evidence="5">LamG-like jellyroll fold domain-containing protein</fullName>
    </recommendedName>
</protein>
<evidence type="ECO:0000313" key="4">
    <source>
        <dbReference type="Proteomes" id="UP000019489"/>
    </source>
</evidence>
<evidence type="ECO:0008006" key="5">
    <source>
        <dbReference type="Google" id="ProtNLM"/>
    </source>
</evidence>
<dbReference type="STRING" id="1386089.N865_11875"/>
<comment type="caution">
    <text evidence="3">The sequence shown here is derived from an EMBL/GenBank/DDBJ whole genome shotgun (WGS) entry which is preliminary data.</text>
</comment>
<keyword evidence="2" id="KW-0732">Signal</keyword>
<dbReference type="SUPFAM" id="SSF49899">
    <property type="entry name" value="Concanavalin A-like lectins/glucanases"/>
    <property type="match status" value="1"/>
</dbReference>
<dbReference type="InterPro" id="IPR013320">
    <property type="entry name" value="ConA-like_dom_sf"/>
</dbReference>
<name>W9GB21_9MICO</name>
<dbReference type="Pfam" id="PF13385">
    <property type="entry name" value="Laminin_G_3"/>
    <property type="match status" value="1"/>
</dbReference>
<evidence type="ECO:0000256" key="1">
    <source>
        <dbReference type="SAM" id="MobiDB-lite"/>
    </source>
</evidence>
<dbReference type="Gene3D" id="2.60.120.200">
    <property type="match status" value="1"/>
</dbReference>